<sequence length="415" mass="45738">MDSDAALLAHPTSFLPPLIRLSSQSADDISNAMCKLRNLYWPQKPTTLPPKISLPKRSIARFIHDDSVPDSGYASAEEDTDEEDIEENMTHIADPRDDDLDVLRADSMERDFAMKWITGFISRSDVWIDLATTDKDRDNRANLLDEATSLLTGFMNDEDSDEQAEAILRSFTFASTNGSTIEVELNDAPLLDDDHTCVGLQSWGSSIRLGERLCATPEKFFLSPESARPLRILELGAGTGLLSIIAAKLLHTSSPVVIATDYHPDVLANLTTNVTRTLPGCPPAPIAVRMLDWENPIYSPPLDEPFDVILAADVVYHPDHARWIKGCVERLLARPNVKNPTGGVFWMIIAVRTTGRHEGLDNSVDDVFPHVSKSGTDGGLTLVVLDMEETEKLEGIGRADECGYKLFRIGWNAAA</sequence>
<reference evidence="1" key="1">
    <citation type="submission" date="2018-04" db="EMBL/GenBank/DDBJ databases">
        <title>Whole genome sequencing of Hypsizygus marmoreus.</title>
        <authorList>
            <person name="Choi I.-G."/>
            <person name="Min B."/>
            <person name="Kim J.-G."/>
            <person name="Kim S."/>
            <person name="Oh Y.-L."/>
            <person name="Kong W.-S."/>
            <person name="Park H."/>
            <person name="Jeong J."/>
            <person name="Song E.-S."/>
        </authorList>
    </citation>
    <scope>NUCLEOTIDE SEQUENCE [LARGE SCALE GENOMIC DNA]</scope>
    <source>
        <strain evidence="1">51987-8</strain>
    </source>
</reference>
<protein>
    <submittedName>
        <fullName evidence="1">Protein-lysine N-methyltransferase EFM2</fullName>
    </submittedName>
</protein>
<dbReference type="InterPro" id="IPR029063">
    <property type="entry name" value="SAM-dependent_MTases_sf"/>
</dbReference>
<proteinExistence type="predicted"/>
<dbReference type="STRING" id="39966.A0A369JHZ5"/>
<dbReference type="InterPro" id="IPR019410">
    <property type="entry name" value="Methyltransf_16"/>
</dbReference>
<dbReference type="EMBL" id="LUEZ02000080">
    <property type="protein sequence ID" value="RDB19343.1"/>
    <property type="molecule type" value="Genomic_DNA"/>
</dbReference>
<accession>A0A369JHZ5</accession>
<evidence type="ECO:0000313" key="1">
    <source>
        <dbReference type="EMBL" id="RDB19343.1"/>
    </source>
</evidence>
<dbReference type="PANTHER" id="PTHR14614">
    <property type="entry name" value="HEPATOCELLULAR CARCINOMA-ASSOCIATED ANTIGEN"/>
    <property type="match status" value="1"/>
</dbReference>
<dbReference type="GO" id="GO:0032259">
    <property type="term" value="P:methylation"/>
    <property type="evidence" value="ECO:0007669"/>
    <property type="project" value="UniProtKB-KW"/>
</dbReference>
<dbReference type="Proteomes" id="UP000076154">
    <property type="component" value="Unassembled WGS sequence"/>
</dbReference>
<dbReference type="GO" id="GO:0008757">
    <property type="term" value="F:S-adenosylmethionine-dependent methyltransferase activity"/>
    <property type="evidence" value="ECO:0007669"/>
    <property type="project" value="UniProtKB-ARBA"/>
</dbReference>
<dbReference type="Gene3D" id="3.40.50.150">
    <property type="entry name" value="Vaccinia Virus protein VP39"/>
    <property type="match status" value="1"/>
</dbReference>
<dbReference type="SUPFAM" id="SSF53335">
    <property type="entry name" value="S-adenosyl-L-methionine-dependent methyltransferases"/>
    <property type="match status" value="1"/>
</dbReference>
<keyword evidence="2" id="KW-1185">Reference proteome</keyword>
<name>A0A369JHZ5_HYPMA</name>
<comment type="caution">
    <text evidence="1">The sequence shown here is derived from an EMBL/GenBank/DDBJ whole genome shotgun (WGS) entry which is preliminary data.</text>
</comment>
<dbReference type="InParanoid" id="A0A369JHZ5"/>
<dbReference type="Pfam" id="PF10294">
    <property type="entry name" value="Methyltransf_16"/>
    <property type="match status" value="1"/>
</dbReference>
<dbReference type="FunCoup" id="A0A369JHZ5">
    <property type="interactions" value="33"/>
</dbReference>
<dbReference type="PANTHER" id="PTHR14614:SF147">
    <property type="entry name" value="S-ADENOSYLMETHIONINE-DEPENDENT METHYLTRANSFERASE OF THE SEVEN BETA-STRAND FAMILY"/>
    <property type="match status" value="1"/>
</dbReference>
<evidence type="ECO:0000313" key="2">
    <source>
        <dbReference type="Proteomes" id="UP000076154"/>
    </source>
</evidence>
<dbReference type="OrthoDB" id="433955at2759"/>
<dbReference type="AlphaFoldDB" id="A0A369JHZ5"/>
<organism evidence="1 2">
    <name type="scientific">Hypsizygus marmoreus</name>
    <name type="common">White beech mushroom</name>
    <name type="synonym">Agaricus marmoreus</name>
    <dbReference type="NCBI Taxonomy" id="39966"/>
    <lineage>
        <taxon>Eukaryota</taxon>
        <taxon>Fungi</taxon>
        <taxon>Dikarya</taxon>
        <taxon>Basidiomycota</taxon>
        <taxon>Agaricomycotina</taxon>
        <taxon>Agaricomycetes</taxon>
        <taxon>Agaricomycetidae</taxon>
        <taxon>Agaricales</taxon>
        <taxon>Tricholomatineae</taxon>
        <taxon>Lyophyllaceae</taxon>
        <taxon>Hypsizygus</taxon>
    </lineage>
</organism>
<dbReference type="CDD" id="cd02440">
    <property type="entry name" value="AdoMet_MTases"/>
    <property type="match status" value="1"/>
</dbReference>
<gene>
    <name evidence="1" type="primary">EFM2_0</name>
    <name evidence="1" type="ORF">Hypma_013407</name>
</gene>